<evidence type="ECO:0000256" key="1">
    <source>
        <dbReference type="ARBA" id="ARBA00004141"/>
    </source>
</evidence>
<accession>A0AAW0IHP6</accession>
<evidence type="ECO:0000256" key="5">
    <source>
        <dbReference type="ARBA" id="ARBA00022692"/>
    </source>
</evidence>
<comment type="caution">
    <text evidence="10">The sequence shown here is derived from an EMBL/GenBank/DDBJ whole genome shotgun (WGS) entry which is preliminary data.</text>
</comment>
<dbReference type="SUPFAM" id="SSF161077">
    <property type="entry name" value="Photosystem II antenna protein-like"/>
    <property type="match status" value="1"/>
</dbReference>
<evidence type="ECO:0000256" key="8">
    <source>
        <dbReference type="ARBA" id="ARBA00023136"/>
    </source>
</evidence>
<evidence type="ECO:0000256" key="2">
    <source>
        <dbReference type="ARBA" id="ARBA00022494"/>
    </source>
</evidence>
<dbReference type="InterPro" id="IPR036001">
    <property type="entry name" value="PS_II_antenna-like_sf"/>
</dbReference>
<evidence type="ECO:0000256" key="4">
    <source>
        <dbReference type="ARBA" id="ARBA00022640"/>
    </source>
</evidence>
<keyword evidence="6" id="KW-1133">Transmembrane helix</keyword>
<dbReference type="Pfam" id="PF00421">
    <property type="entry name" value="PSII"/>
    <property type="match status" value="1"/>
</dbReference>
<sequence>MDNRDGIAVRWLGHPIFRDKEGRELFVCRMPTFFETFPVVLVDGDDIVKVDVSFQRAELKYSVKQVGVTMEFYGGELNGVSYSDPATVTNMLDVLNWENFLN</sequence>
<dbReference type="AlphaFoldDB" id="A0AAW0IHP6"/>
<evidence type="ECO:0000256" key="9">
    <source>
        <dbReference type="ARBA" id="ARBA00023276"/>
    </source>
</evidence>
<keyword evidence="7" id="KW-0157">Chromophore</keyword>
<dbReference type="GO" id="GO:0009767">
    <property type="term" value="P:photosynthetic electron transport chain"/>
    <property type="evidence" value="ECO:0007669"/>
    <property type="project" value="InterPro"/>
</dbReference>
<dbReference type="Gene3D" id="3.10.680.10">
    <property type="entry name" value="Photosystem II CP47 reaction center protein"/>
    <property type="match status" value="1"/>
</dbReference>
<dbReference type="InterPro" id="IPR000932">
    <property type="entry name" value="PS_antenna-like"/>
</dbReference>
<keyword evidence="4" id="KW-0934">Plastid</keyword>
<keyword evidence="3" id="KW-0602">Photosynthesis</keyword>
<keyword evidence="11" id="KW-1185">Reference proteome</keyword>
<protein>
    <submittedName>
        <fullName evidence="10">Photosystem ii cp47 reaction center protein</fullName>
    </submittedName>
</protein>
<proteinExistence type="predicted"/>
<gene>
    <name evidence="10" type="primary">psbB_0</name>
    <name evidence="10" type="ORF">CFP56_003942</name>
</gene>
<evidence type="ECO:0000256" key="3">
    <source>
        <dbReference type="ARBA" id="ARBA00022531"/>
    </source>
</evidence>
<dbReference type="EMBL" id="PKMF04001144">
    <property type="protein sequence ID" value="KAK7814039.1"/>
    <property type="molecule type" value="Genomic_DNA"/>
</dbReference>
<dbReference type="GO" id="GO:0009523">
    <property type="term" value="C:photosystem II"/>
    <property type="evidence" value="ECO:0007669"/>
    <property type="project" value="UniProtKB-KW"/>
</dbReference>
<keyword evidence="8" id="KW-0472">Membrane</keyword>
<evidence type="ECO:0000256" key="7">
    <source>
        <dbReference type="ARBA" id="ARBA00022991"/>
    </source>
</evidence>
<comment type="subcellular location">
    <subcellularLocation>
        <location evidence="1">Membrane</location>
        <topology evidence="1">Multi-pass membrane protein</topology>
    </subcellularLocation>
</comment>
<dbReference type="GO" id="GO:0016168">
    <property type="term" value="F:chlorophyll binding"/>
    <property type="evidence" value="ECO:0007669"/>
    <property type="project" value="UniProtKB-KW"/>
</dbReference>
<dbReference type="Proteomes" id="UP000237347">
    <property type="component" value="Unassembled WGS sequence"/>
</dbReference>
<evidence type="ECO:0000256" key="6">
    <source>
        <dbReference type="ARBA" id="ARBA00022989"/>
    </source>
</evidence>
<keyword evidence="5" id="KW-0812">Transmembrane</keyword>
<keyword evidence="2" id="KW-0148">Chlorophyll</keyword>
<reference evidence="10 11" key="1">
    <citation type="journal article" date="2018" name="Sci. Data">
        <title>The draft genome sequence of cork oak.</title>
        <authorList>
            <person name="Ramos A.M."/>
            <person name="Usie A."/>
            <person name="Barbosa P."/>
            <person name="Barros P.M."/>
            <person name="Capote T."/>
            <person name="Chaves I."/>
            <person name="Simoes F."/>
            <person name="Abreu I."/>
            <person name="Carrasquinho I."/>
            <person name="Faro C."/>
            <person name="Guimaraes J.B."/>
            <person name="Mendonca D."/>
            <person name="Nobrega F."/>
            <person name="Rodrigues L."/>
            <person name="Saibo N.J.M."/>
            <person name="Varela M.C."/>
            <person name="Egas C."/>
            <person name="Matos J."/>
            <person name="Miguel C.M."/>
            <person name="Oliveira M.M."/>
            <person name="Ricardo C.P."/>
            <person name="Goncalves S."/>
        </authorList>
    </citation>
    <scope>NUCLEOTIDE SEQUENCE [LARGE SCALE GENOMIC DNA]</scope>
    <source>
        <strain evidence="11">cv. HL8</strain>
    </source>
</reference>
<evidence type="ECO:0000313" key="11">
    <source>
        <dbReference type="Proteomes" id="UP000237347"/>
    </source>
</evidence>
<evidence type="ECO:0000313" key="10">
    <source>
        <dbReference type="EMBL" id="KAK7814039.1"/>
    </source>
</evidence>
<organism evidence="10 11">
    <name type="scientific">Quercus suber</name>
    <name type="common">Cork oak</name>
    <dbReference type="NCBI Taxonomy" id="58331"/>
    <lineage>
        <taxon>Eukaryota</taxon>
        <taxon>Viridiplantae</taxon>
        <taxon>Streptophyta</taxon>
        <taxon>Embryophyta</taxon>
        <taxon>Tracheophyta</taxon>
        <taxon>Spermatophyta</taxon>
        <taxon>Magnoliopsida</taxon>
        <taxon>eudicotyledons</taxon>
        <taxon>Gunneridae</taxon>
        <taxon>Pentapetalae</taxon>
        <taxon>rosids</taxon>
        <taxon>fabids</taxon>
        <taxon>Fagales</taxon>
        <taxon>Fagaceae</taxon>
        <taxon>Quercus</taxon>
    </lineage>
</organism>
<keyword evidence="9" id="KW-0604">Photosystem II</keyword>
<name>A0AAW0IHP6_QUESU</name>